<evidence type="ECO:0000313" key="4">
    <source>
        <dbReference type="Proteomes" id="UP000324800"/>
    </source>
</evidence>
<dbReference type="Proteomes" id="UP000324800">
    <property type="component" value="Unassembled WGS sequence"/>
</dbReference>
<evidence type="ECO:0000313" key="3">
    <source>
        <dbReference type="EMBL" id="KAA6325733.1"/>
    </source>
</evidence>
<dbReference type="InterPro" id="IPR002104">
    <property type="entry name" value="Integrase_catalytic"/>
</dbReference>
<dbReference type="GO" id="GO:0015074">
    <property type="term" value="P:DNA integration"/>
    <property type="evidence" value="ECO:0007669"/>
    <property type="project" value="InterPro"/>
</dbReference>
<dbReference type="GO" id="GO:0006310">
    <property type="term" value="P:DNA recombination"/>
    <property type="evidence" value="ECO:0007669"/>
    <property type="project" value="UniProtKB-KW"/>
</dbReference>
<keyword evidence="1" id="KW-0233">DNA recombination</keyword>
<name>A0A5J4QZ71_9EUKA</name>
<dbReference type="EMBL" id="SNRW01044047">
    <property type="protein sequence ID" value="KAA6325733.1"/>
    <property type="molecule type" value="Genomic_DNA"/>
</dbReference>
<dbReference type="AlphaFoldDB" id="A0A5J4QZ71"/>
<comment type="caution">
    <text evidence="3">The sequence shown here is derived from an EMBL/GenBank/DDBJ whole genome shotgun (WGS) entry which is preliminary data.</text>
</comment>
<feature type="non-terminal residue" evidence="3">
    <location>
        <position position="1"/>
    </location>
</feature>
<protein>
    <recommendedName>
        <fullName evidence="2">Tyr recombinase domain-containing protein</fullName>
    </recommendedName>
</protein>
<evidence type="ECO:0000259" key="2">
    <source>
        <dbReference type="PROSITE" id="PS51898"/>
    </source>
</evidence>
<dbReference type="OrthoDB" id="7699712at2759"/>
<feature type="domain" description="Tyr recombinase" evidence="2">
    <location>
        <begin position="1"/>
        <end position="189"/>
    </location>
</feature>
<dbReference type="Gene3D" id="1.10.443.10">
    <property type="entry name" value="Intergrase catalytic core"/>
    <property type="match status" value="1"/>
</dbReference>
<dbReference type="PROSITE" id="PS51898">
    <property type="entry name" value="TYR_RECOMBINASE"/>
    <property type="match status" value="1"/>
</dbReference>
<dbReference type="InterPro" id="IPR013762">
    <property type="entry name" value="Integrase-like_cat_sf"/>
</dbReference>
<gene>
    <name evidence="3" type="ORF">EZS28_054033</name>
</gene>
<dbReference type="GO" id="GO:0003677">
    <property type="term" value="F:DNA binding"/>
    <property type="evidence" value="ECO:0007669"/>
    <property type="project" value="InterPro"/>
</dbReference>
<accession>A0A5J4QZ71</accession>
<reference evidence="3 4" key="1">
    <citation type="submission" date="2019-03" db="EMBL/GenBank/DDBJ databases">
        <title>Single cell metagenomics reveals metabolic interactions within the superorganism composed of flagellate Streblomastix strix and complex community of Bacteroidetes bacteria on its surface.</title>
        <authorList>
            <person name="Treitli S.C."/>
            <person name="Kolisko M."/>
            <person name="Husnik F."/>
            <person name="Keeling P."/>
            <person name="Hampl V."/>
        </authorList>
    </citation>
    <scope>NUCLEOTIDE SEQUENCE [LARGE SCALE GENOMIC DNA]</scope>
    <source>
        <strain evidence="3">ST1C</strain>
    </source>
</reference>
<evidence type="ECO:0000256" key="1">
    <source>
        <dbReference type="ARBA" id="ARBA00023172"/>
    </source>
</evidence>
<proteinExistence type="predicted"/>
<dbReference type="SUPFAM" id="SSF56349">
    <property type="entry name" value="DNA breaking-rejoining enzymes"/>
    <property type="match status" value="1"/>
</dbReference>
<organism evidence="3 4">
    <name type="scientific">Streblomastix strix</name>
    <dbReference type="NCBI Taxonomy" id="222440"/>
    <lineage>
        <taxon>Eukaryota</taxon>
        <taxon>Metamonada</taxon>
        <taxon>Preaxostyla</taxon>
        <taxon>Oxymonadida</taxon>
        <taxon>Streblomastigidae</taxon>
        <taxon>Streblomastix</taxon>
    </lineage>
</organism>
<sequence>NIGRLFEYIRETGLSQGRALMRKTMALVVAFSGCGMTELAAMKRADIQQLEDRTIIQTKVKKGKKIREFSIKFLMRNDICCAHEALRLWLMDSHCGKCEEGSIWWDFTHNRVLGCLGCSNELKELIGQAEVDDEFGGNTIRHSMMTKLRQEGASFEQVNEFTRHAPGSSVVDRFYNKPEKAQDLGSLLLKE</sequence>
<dbReference type="InterPro" id="IPR011010">
    <property type="entry name" value="DNA_brk_join_enz"/>
</dbReference>